<sequence length="147" mass="16169">MIFDVFQYFTFRSFPSASVSKTTSPLFCWLAHLLTESIVLSRPLILPSPLPSKAFILPSNTSPFGSRSFLSFGFGHDLPFGLGSPLSFGVLTYSSTVPDCLLAATPSKVVPLFRSPNRHTIAPFKPSNERFLAFSFQTLTQYPALPS</sequence>
<evidence type="ECO:0000313" key="1">
    <source>
        <dbReference type="EMBL" id="WVY94771.1"/>
    </source>
</evidence>
<name>A0AAQ3MP22_VIGMU</name>
<gene>
    <name evidence="1" type="ORF">V8G54_033859</name>
</gene>
<dbReference type="AlphaFoldDB" id="A0AAQ3MP22"/>
<feature type="non-terminal residue" evidence="1">
    <location>
        <position position="147"/>
    </location>
</feature>
<dbReference type="EMBL" id="CP144691">
    <property type="protein sequence ID" value="WVY94771.1"/>
    <property type="molecule type" value="Genomic_DNA"/>
</dbReference>
<evidence type="ECO:0000313" key="2">
    <source>
        <dbReference type="Proteomes" id="UP001374535"/>
    </source>
</evidence>
<accession>A0AAQ3MP22</accession>
<proteinExistence type="predicted"/>
<protein>
    <submittedName>
        <fullName evidence="1">Uncharacterized protein</fullName>
    </submittedName>
</protein>
<reference evidence="1 2" key="1">
    <citation type="journal article" date="2023" name="Life. Sci Alliance">
        <title>Evolutionary insights into 3D genome organization and epigenetic landscape of Vigna mungo.</title>
        <authorList>
            <person name="Junaid A."/>
            <person name="Singh B."/>
            <person name="Bhatia S."/>
        </authorList>
    </citation>
    <scope>NUCLEOTIDE SEQUENCE [LARGE SCALE GENOMIC DNA]</scope>
    <source>
        <strain evidence="1">Urdbean</strain>
    </source>
</reference>
<dbReference type="Proteomes" id="UP001374535">
    <property type="component" value="Chromosome 10"/>
</dbReference>
<organism evidence="1 2">
    <name type="scientific">Vigna mungo</name>
    <name type="common">Black gram</name>
    <name type="synonym">Phaseolus mungo</name>
    <dbReference type="NCBI Taxonomy" id="3915"/>
    <lineage>
        <taxon>Eukaryota</taxon>
        <taxon>Viridiplantae</taxon>
        <taxon>Streptophyta</taxon>
        <taxon>Embryophyta</taxon>
        <taxon>Tracheophyta</taxon>
        <taxon>Spermatophyta</taxon>
        <taxon>Magnoliopsida</taxon>
        <taxon>eudicotyledons</taxon>
        <taxon>Gunneridae</taxon>
        <taxon>Pentapetalae</taxon>
        <taxon>rosids</taxon>
        <taxon>fabids</taxon>
        <taxon>Fabales</taxon>
        <taxon>Fabaceae</taxon>
        <taxon>Papilionoideae</taxon>
        <taxon>50 kb inversion clade</taxon>
        <taxon>NPAAA clade</taxon>
        <taxon>indigoferoid/millettioid clade</taxon>
        <taxon>Phaseoleae</taxon>
        <taxon>Vigna</taxon>
    </lineage>
</organism>
<keyword evidence="2" id="KW-1185">Reference proteome</keyword>